<accession>A0A133MV50</accession>
<proteinExistence type="predicted"/>
<name>A0A133MV50_ENTFC</name>
<comment type="caution">
    <text evidence="1">The sequence shown here is derived from an EMBL/GenBank/DDBJ whole genome shotgun (WGS) entry which is preliminary data.</text>
</comment>
<dbReference type="Proteomes" id="UP000249070">
    <property type="component" value="Unassembled WGS sequence"/>
</dbReference>
<protein>
    <submittedName>
        <fullName evidence="1">Uncharacterized protein</fullName>
    </submittedName>
</protein>
<reference evidence="1 2" key="1">
    <citation type="submission" date="2018-05" db="EMBL/GenBank/DDBJ databases">
        <title>Vancomycin-resistant Enterococcus faecium strain from Chelyabinsk, Russia.</title>
        <authorList>
            <person name="Gostev V."/>
            <person name="Goncharov A."/>
            <person name="Kolodzhieva V."/>
            <person name="Suvorov A."/>
            <person name="Sidorenko S."/>
            <person name="Zueva L."/>
        </authorList>
    </citation>
    <scope>NUCLEOTIDE SEQUENCE [LARGE SCALE GENOMIC DNA]</scope>
    <source>
        <strain evidence="1 2">20</strain>
    </source>
</reference>
<evidence type="ECO:0000313" key="1">
    <source>
        <dbReference type="EMBL" id="PZM52884.1"/>
    </source>
</evidence>
<dbReference type="RefSeq" id="WP_002293555.1">
    <property type="nucleotide sequence ID" value="NZ_AP026567.1"/>
</dbReference>
<gene>
    <name evidence="1" type="ORF">DKP91_14795</name>
</gene>
<dbReference type="EMBL" id="QHGU01000144">
    <property type="protein sequence ID" value="PZM52884.1"/>
    <property type="molecule type" value="Genomic_DNA"/>
</dbReference>
<evidence type="ECO:0000313" key="2">
    <source>
        <dbReference type="Proteomes" id="UP000249070"/>
    </source>
</evidence>
<sequence length="99" mass="11472">MTKIYFMLTSNSGVGSTTIFATRARRNIDDLLAFFSQYYDVSANYTKDKDMIDLLVLPEPFGPFNNERNLPVIQIPTILFLERDFEKIKTHIDAYLAKK</sequence>
<dbReference type="AlphaFoldDB" id="A0A133MV50"/>
<organism evidence="1 2">
    <name type="scientific">Enterococcus faecium</name>
    <name type="common">Streptococcus faecium</name>
    <dbReference type="NCBI Taxonomy" id="1352"/>
    <lineage>
        <taxon>Bacteria</taxon>
        <taxon>Bacillati</taxon>
        <taxon>Bacillota</taxon>
        <taxon>Bacilli</taxon>
        <taxon>Lactobacillales</taxon>
        <taxon>Enterococcaceae</taxon>
        <taxon>Enterococcus</taxon>
    </lineage>
</organism>